<evidence type="ECO:0000256" key="6">
    <source>
        <dbReference type="ARBA" id="ARBA00023012"/>
    </source>
</evidence>
<dbReference type="InParanoid" id="K9TB99"/>
<dbReference type="InterPro" id="IPR003661">
    <property type="entry name" value="HisK_dim/P_dom"/>
</dbReference>
<comment type="catalytic activity">
    <reaction evidence="1">
        <text>ATP + protein L-histidine = ADP + protein N-phospho-L-histidine.</text>
        <dbReference type="EC" id="2.7.13.3"/>
    </reaction>
</comment>
<dbReference type="Pfam" id="PF00512">
    <property type="entry name" value="HisKA"/>
    <property type="match status" value="1"/>
</dbReference>
<evidence type="ECO:0000313" key="9">
    <source>
        <dbReference type="EMBL" id="AFY79785.1"/>
    </source>
</evidence>
<keyword evidence="6" id="KW-0902">Two-component regulatory system</keyword>
<feature type="region of interest" description="Disordered" evidence="7">
    <location>
        <begin position="431"/>
        <end position="453"/>
    </location>
</feature>
<dbReference type="CDD" id="cd16922">
    <property type="entry name" value="HATPase_EvgS-ArcB-TorS-like"/>
    <property type="match status" value="1"/>
</dbReference>
<dbReference type="InterPro" id="IPR050736">
    <property type="entry name" value="Sensor_HK_Regulatory"/>
</dbReference>
<dbReference type="Gene3D" id="3.30.565.10">
    <property type="entry name" value="Histidine kinase-like ATPase, C-terminal domain"/>
    <property type="match status" value="1"/>
</dbReference>
<dbReference type="OrthoDB" id="445851at2"/>
<dbReference type="InterPro" id="IPR005467">
    <property type="entry name" value="His_kinase_dom"/>
</dbReference>
<dbReference type="InterPro" id="IPR004358">
    <property type="entry name" value="Sig_transdc_His_kin-like_C"/>
</dbReference>
<dbReference type="Proteomes" id="UP000010367">
    <property type="component" value="Chromosome"/>
</dbReference>
<dbReference type="RefSeq" id="WP_015146435.1">
    <property type="nucleotide sequence ID" value="NC_019693.1"/>
</dbReference>
<dbReference type="SMART" id="SM00065">
    <property type="entry name" value="GAF"/>
    <property type="match status" value="1"/>
</dbReference>
<dbReference type="CDD" id="cd00082">
    <property type="entry name" value="HisKA"/>
    <property type="match status" value="1"/>
</dbReference>
<evidence type="ECO:0000256" key="3">
    <source>
        <dbReference type="ARBA" id="ARBA00022553"/>
    </source>
</evidence>
<dbReference type="Pfam" id="PF13492">
    <property type="entry name" value="GAF_3"/>
    <property type="match status" value="1"/>
</dbReference>
<evidence type="ECO:0000259" key="8">
    <source>
        <dbReference type="PROSITE" id="PS50109"/>
    </source>
</evidence>
<accession>K9TB99</accession>
<keyword evidence="5 9" id="KW-0418">Kinase</keyword>
<protein>
    <recommendedName>
        <fullName evidence="2">histidine kinase</fullName>
        <ecNumber evidence="2">2.7.13.3</ecNumber>
    </recommendedName>
</protein>
<dbReference type="AlphaFoldDB" id="K9TB99"/>
<dbReference type="PROSITE" id="PS50109">
    <property type="entry name" value="HIS_KIN"/>
    <property type="match status" value="1"/>
</dbReference>
<keyword evidence="10" id="KW-1185">Reference proteome</keyword>
<dbReference type="eggNOG" id="COG2205">
    <property type="taxonomic scope" value="Bacteria"/>
</dbReference>
<proteinExistence type="predicted"/>
<dbReference type="Pfam" id="PF02518">
    <property type="entry name" value="HATPase_c"/>
    <property type="match status" value="1"/>
</dbReference>
<dbReference type="PRINTS" id="PR00344">
    <property type="entry name" value="BCTRLSENSOR"/>
</dbReference>
<dbReference type="EC" id="2.7.13.3" evidence="2"/>
<dbReference type="InterPro" id="IPR036097">
    <property type="entry name" value="HisK_dim/P_sf"/>
</dbReference>
<evidence type="ECO:0000256" key="5">
    <source>
        <dbReference type="ARBA" id="ARBA00022777"/>
    </source>
</evidence>
<feature type="domain" description="Histidine kinase" evidence="8">
    <location>
        <begin position="194"/>
        <end position="426"/>
    </location>
</feature>
<evidence type="ECO:0000313" key="10">
    <source>
        <dbReference type="Proteomes" id="UP000010367"/>
    </source>
</evidence>
<dbReference type="Gene3D" id="1.10.287.130">
    <property type="match status" value="1"/>
</dbReference>
<dbReference type="PANTHER" id="PTHR43711:SF1">
    <property type="entry name" value="HISTIDINE KINASE 1"/>
    <property type="match status" value="1"/>
</dbReference>
<dbReference type="EMBL" id="CP003607">
    <property type="protein sequence ID" value="AFY79785.1"/>
    <property type="molecule type" value="Genomic_DNA"/>
</dbReference>
<dbReference type="SUPFAM" id="SSF55781">
    <property type="entry name" value="GAF domain-like"/>
    <property type="match status" value="1"/>
</dbReference>
<dbReference type="KEGG" id="oac:Oscil6304_0025"/>
<dbReference type="InterPro" id="IPR029016">
    <property type="entry name" value="GAF-like_dom_sf"/>
</dbReference>
<organism evidence="9 10">
    <name type="scientific">Oscillatoria acuminata PCC 6304</name>
    <dbReference type="NCBI Taxonomy" id="56110"/>
    <lineage>
        <taxon>Bacteria</taxon>
        <taxon>Bacillati</taxon>
        <taxon>Cyanobacteriota</taxon>
        <taxon>Cyanophyceae</taxon>
        <taxon>Oscillatoriophycideae</taxon>
        <taxon>Oscillatoriales</taxon>
        <taxon>Oscillatoriaceae</taxon>
        <taxon>Oscillatoria</taxon>
    </lineage>
</organism>
<gene>
    <name evidence="9" type="ORF">Oscil6304_0025</name>
</gene>
<dbReference type="Gene3D" id="3.30.450.40">
    <property type="match status" value="1"/>
</dbReference>
<dbReference type="SUPFAM" id="SSF47384">
    <property type="entry name" value="Homodimeric domain of signal transducing histidine kinase"/>
    <property type="match status" value="1"/>
</dbReference>
<dbReference type="InterPro" id="IPR003594">
    <property type="entry name" value="HATPase_dom"/>
</dbReference>
<dbReference type="SMART" id="SM00387">
    <property type="entry name" value="HATPase_c"/>
    <property type="match status" value="1"/>
</dbReference>
<evidence type="ECO:0000256" key="1">
    <source>
        <dbReference type="ARBA" id="ARBA00000085"/>
    </source>
</evidence>
<dbReference type="SMART" id="SM00388">
    <property type="entry name" value="HisKA"/>
    <property type="match status" value="1"/>
</dbReference>
<dbReference type="SUPFAM" id="SSF55874">
    <property type="entry name" value="ATPase domain of HSP90 chaperone/DNA topoisomerase II/histidine kinase"/>
    <property type="match status" value="1"/>
</dbReference>
<reference evidence="9 10" key="1">
    <citation type="submission" date="2012-06" db="EMBL/GenBank/DDBJ databases">
        <title>Finished chromosome of genome of Oscillatoria acuminata PCC 6304.</title>
        <authorList>
            <consortium name="US DOE Joint Genome Institute"/>
            <person name="Gugger M."/>
            <person name="Coursin T."/>
            <person name="Rippka R."/>
            <person name="Tandeau De Marsac N."/>
            <person name="Huntemann M."/>
            <person name="Wei C.-L."/>
            <person name="Han J."/>
            <person name="Detter J.C."/>
            <person name="Han C."/>
            <person name="Tapia R."/>
            <person name="Davenport K."/>
            <person name="Daligault H."/>
            <person name="Erkkila T."/>
            <person name="Gu W."/>
            <person name="Munk A.C.C."/>
            <person name="Teshima H."/>
            <person name="Xu Y."/>
            <person name="Chain P."/>
            <person name="Chen A."/>
            <person name="Krypides N."/>
            <person name="Mavromatis K."/>
            <person name="Markowitz V."/>
            <person name="Szeto E."/>
            <person name="Ivanova N."/>
            <person name="Mikhailova N."/>
            <person name="Ovchinnikova G."/>
            <person name="Pagani I."/>
            <person name="Pati A."/>
            <person name="Goodwin L."/>
            <person name="Peters L."/>
            <person name="Pitluck S."/>
            <person name="Woyke T."/>
            <person name="Kerfeld C."/>
        </authorList>
    </citation>
    <scope>NUCLEOTIDE SEQUENCE [LARGE SCALE GENOMIC DNA]</scope>
    <source>
        <strain evidence="9 10">PCC 6304</strain>
    </source>
</reference>
<dbReference type="InterPro" id="IPR003018">
    <property type="entry name" value="GAF"/>
</dbReference>
<keyword evidence="3" id="KW-0597">Phosphoprotein</keyword>
<sequence>MSEQQSKKSQQLLLEIAKSIHRTSNLERIWQQTARDLGSGLGASRCVIYSYQEENQPLKVVAEYQRQAMASMLGWEVRLEECPEIGRAIATLEPVLVDTTLPQENGERYSTLIVPTAYEDRPNGAIVLYHQVHKSKLHREHCPFLWSEAEIELVQEVAKQAGSAIASATLYHQLQEARQQAQEAARLKHDFLGKISHEFRTPLNHIIGFLQLILDDMVDDSEEQREFIHEAHHSALHFLQMINDVLDFNKPKTIPLIELEFSPVNLHKLLKNIERCTFNQIESKQLTFKIIQPSNSRNICLQGNEKQLLQVMLNIVGNAIKFTDKGGITIEVETITHKVLNEDVDPPNGIEIRISDTGIGVPLEYQSRLFEPFFRVHEAYTSPYPGTGLGLSLSKKIIEGMGGEIHFYSMGEGLGSTVTVNLPLAAPCLSSKSSPEISPSLNLQSTPIAEECG</sequence>
<dbReference type="InterPro" id="IPR036890">
    <property type="entry name" value="HATPase_C_sf"/>
</dbReference>
<dbReference type="HOGENOM" id="CLU_000445_89_3_3"/>
<keyword evidence="4" id="KW-0808">Transferase</keyword>
<name>K9TB99_9CYAN</name>
<dbReference type="STRING" id="56110.Oscil6304_0025"/>
<dbReference type="PANTHER" id="PTHR43711">
    <property type="entry name" value="TWO-COMPONENT HISTIDINE KINASE"/>
    <property type="match status" value="1"/>
</dbReference>
<dbReference type="GO" id="GO:0000155">
    <property type="term" value="F:phosphorelay sensor kinase activity"/>
    <property type="evidence" value="ECO:0007669"/>
    <property type="project" value="InterPro"/>
</dbReference>
<feature type="compositionally biased region" description="Low complexity" evidence="7">
    <location>
        <begin position="431"/>
        <end position="440"/>
    </location>
</feature>
<evidence type="ECO:0000256" key="2">
    <source>
        <dbReference type="ARBA" id="ARBA00012438"/>
    </source>
</evidence>
<evidence type="ECO:0000256" key="7">
    <source>
        <dbReference type="SAM" id="MobiDB-lite"/>
    </source>
</evidence>
<evidence type="ECO:0000256" key="4">
    <source>
        <dbReference type="ARBA" id="ARBA00022679"/>
    </source>
</evidence>